<sequence>VARVGEVAAVRDPALFDVEFPDRAHGAAPGATHLHAVDHQVA</sequence>
<proteinExistence type="predicted"/>
<evidence type="ECO:0000313" key="1">
    <source>
        <dbReference type="EMBL" id="SVA68996.1"/>
    </source>
</evidence>
<dbReference type="EMBL" id="UINC01016596">
    <property type="protein sequence ID" value="SVA68996.1"/>
    <property type="molecule type" value="Genomic_DNA"/>
</dbReference>
<accession>A0A381XW00</accession>
<name>A0A381XW00_9ZZZZ</name>
<organism evidence="1">
    <name type="scientific">marine metagenome</name>
    <dbReference type="NCBI Taxonomy" id="408172"/>
    <lineage>
        <taxon>unclassified sequences</taxon>
        <taxon>metagenomes</taxon>
        <taxon>ecological metagenomes</taxon>
    </lineage>
</organism>
<gene>
    <name evidence="1" type="ORF">METZ01_LOCUS121850</name>
</gene>
<feature type="non-terminal residue" evidence="1">
    <location>
        <position position="1"/>
    </location>
</feature>
<reference evidence="1" key="1">
    <citation type="submission" date="2018-05" db="EMBL/GenBank/DDBJ databases">
        <authorList>
            <person name="Lanie J.A."/>
            <person name="Ng W.-L."/>
            <person name="Kazmierczak K.M."/>
            <person name="Andrzejewski T.M."/>
            <person name="Davidsen T.M."/>
            <person name="Wayne K.J."/>
            <person name="Tettelin H."/>
            <person name="Glass J.I."/>
            <person name="Rusch D."/>
            <person name="Podicherti R."/>
            <person name="Tsui H.-C.T."/>
            <person name="Winkler M.E."/>
        </authorList>
    </citation>
    <scope>NUCLEOTIDE SEQUENCE</scope>
</reference>
<dbReference type="AlphaFoldDB" id="A0A381XW00"/>
<protein>
    <submittedName>
        <fullName evidence="1">Uncharacterized protein</fullName>
    </submittedName>
</protein>